<dbReference type="InterPro" id="IPR036390">
    <property type="entry name" value="WH_DNA-bd_sf"/>
</dbReference>
<dbReference type="GO" id="GO:0003677">
    <property type="term" value="F:DNA binding"/>
    <property type="evidence" value="ECO:0007669"/>
    <property type="project" value="UniProtKB-KW"/>
</dbReference>
<dbReference type="Gene3D" id="1.10.10.10">
    <property type="entry name" value="Winged helix-like DNA-binding domain superfamily/Winged helix DNA-binding domain"/>
    <property type="match status" value="1"/>
</dbReference>
<feature type="domain" description="HTH hxlR-type" evidence="4">
    <location>
        <begin position="8"/>
        <end position="107"/>
    </location>
</feature>
<dbReference type="Proteomes" id="UP001256711">
    <property type="component" value="Unassembled WGS sequence"/>
</dbReference>
<protein>
    <submittedName>
        <fullName evidence="5">Helix-turn-helix domain-containing protein</fullName>
    </submittedName>
</protein>
<dbReference type="SUPFAM" id="SSF46785">
    <property type="entry name" value="Winged helix' DNA-binding domain"/>
    <property type="match status" value="1"/>
</dbReference>
<comment type="caution">
    <text evidence="5">The sequence shown here is derived from an EMBL/GenBank/DDBJ whole genome shotgun (WGS) entry which is preliminary data.</text>
</comment>
<evidence type="ECO:0000256" key="2">
    <source>
        <dbReference type="ARBA" id="ARBA00023125"/>
    </source>
</evidence>
<evidence type="ECO:0000313" key="6">
    <source>
        <dbReference type="Proteomes" id="UP001256711"/>
    </source>
</evidence>
<dbReference type="EMBL" id="JARQBJ010000005">
    <property type="protein sequence ID" value="MDT2810911.1"/>
    <property type="molecule type" value="Genomic_DNA"/>
</dbReference>
<dbReference type="CDD" id="cd00090">
    <property type="entry name" value="HTH_ARSR"/>
    <property type="match status" value="1"/>
</dbReference>
<accession>A0AAW8TXD4</accession>
<sequence length="115" mass="13229">MDKIKVTCEMEVTLRMIGGKSKPLILHTLIENGPKRFTELLAEVTQISQKTLTNQLRELQKDGLIHREVFAEVPPRVEYSITDKGATLWPILELMCEWGEKNMDERFELTAPQCS</sequence>
<keyword evidence="2" id="KW-0238">DNA-binding</keyword>
<keyword evidence="1" id="KW-0805">Transcription regulation</keyword>
<evidence type="ECO:0000259" key="4">
    <source>
        <dbReference type="PROSITE" id="PS51118"/>
    </source>
</evidence>
<evidence type="ECO:0000313" key="5">
    <source>
        <dbReference type="EMBL" id="MDT2810911.1"/>
    </source>
</evidence>
<dbReference type="InterPro" id="IPR011991">
    <property type="entry name" value="ArsR-like_HTH"/>
</dbReference>
<dbReference type="AlphaFoldDB" id="A0AAW8TXD4"/>
<dbReference type="InterPro" id="IPR002577">
    <property type="entry name" value="HTH_HxlR"/>
</dbReference>
<dbReference type="PROSITE" id="PS51118">
    <property type="entry name" value="HTH_HXLR"/>
    <property type="match status" value="1"/>
</dbReference>
<organism evidence="5 6">
    <name type="scientific">Enterococcus asini</name>
    <dbReference type="NCBI Taxonomy" id="57732"/>
    <lineage>
        <taxon>Bacteria</taxon>
        <taxon>Bacillati</taxon>
        <taxon>Bacillota</taxon>
        <taxon>Bacilli</taxon>
        <taxon>Lactobacillales</taxon>
        <taxon>Enterococcaceae</taxon>
        <taxon>Enterococcus</taxon>
    </lineage>
</organism>
<dbReference type="RefSeq" id="WP_118340767.1">
    <property type="nucleotide sequence ID" value="NZ_CABJBY010000005.1"/>
</dbReference>
<dbReference type="PANTHER" id="PTHR33204">
    <property type="entry name" value="TRANSCRIPTIONAL REGULATOR, MARR FAMILY"/>
    <property type="match status" value="1"/>
</dbReference>
<reference evidence="5" key="1">
    <citation type="submission" date="2023-03" db="EMBL/GenBank/DDBJ databases">
        <authorList>
            <person name="Shen W."/>
            <person name="Cai J."/>
        </authorList>
    </citation>
    <scope>NUCLEOTIDE SEQUENCE</scope>
    <source>
        <strain evidence="5">B226-2</strain>
    </source>
</reference>
<dbReference type="InterPro" id="IPR036388">
    <property type="entry name" value="WH-like_DNA-bd_sf"/>
</dbReference>
<gene>
    <name evidence="5" type="ORF">P7H43_10530</name>
</gene>
<keyword evidence="3" id="KW-0804">Transcription</keyword>
<dbReference type="PANTHER" id="PTHR33204:SF38">
    <property type="entry name" value="HTH-TYPE TRANSCRIPTIONAL ACTIVATOR HXLR"/>
    <property type="match status" value="1"/>
</dbReference>
<evidence type="ECO:0000256" key="3">
    <source>
        <dbReference type="ARBA" id="ARBA00023163"/>
    </source>
</evidence>
<name>A0AAW8TXD4_9ENTE</name>
<dbReference type="Pfam" id="PF01638">
    <property type="entry name" value="HxlR"/>
    <property type="match status" value="1"/>
</dbReference>
<proteinExistence type="predicted"/>
<evidence type="ECO:0000256" key="1">
    <source>
        <dbReference type="ARBA" id="ARBA00023015"/>
    </source>
</evidence>